<protein>
    <submittedName>
        <fullName evidence="2">Glyoxalase</fullName>
    </submittedName>
</protein>
<gene>
    <name evidence="2" type="ORF">NZNM25_09910</name>
</gene>
<dbReference type="CDD" id="cd07246">
    <property type="entry name" value="VOC_like"/>
    <property type="match status" value="1"/>
</dbReference>
<organism evidence="2 3">
    <name type="scientific">Nitrosopumilus zosterae</name>
    <dbReference type="NCBI Taxonomy" id="718286"/>
    <lineage>
        <taxon>Archaea</taxon>
        <taxon>Nitrososphaerota</taxon>
        <taxon>Nitrososphaeria</taxon>
        <taxon>Nitrosopumilales</taxon>
        <taxon>Nitrosopumilaceae</taxon>
        <taxon>Nitrosopumilus</taxon>
    </lineage>
</organism>
<feature type="domain" description="VOC" evidence="1">
    <location>
        <begin position="8"/>
        <end position="133"/>
    </location>
</feature>
<keyword evidence="3" id="KW-1185">Reference proteome</keyword>
<proteinExistence type="predicted"/>
<dbReference type="PANTHER" id="PTHR34109:SF1">
    <property type="entry name" value="VOC DOMAIN-CONTAINING PROTEIN"/>
    <property type="match status" value="1"/>
</dbReference>
<accession>A0A2S2KR97</accession>
<dbReference type="Gene3D" id="3.30.720.110">
    <property type="match status" value="1"/>
</dbReference>
<dbReference type="InterPro" id="IPR029068">
    <property type="entry name" value="Glyas_Bleomycin-R_OHBP_Dase"/>
</dbReference>
<dbReference type="Gene3D" id="3.30.720.120">
    <property type="match status" value="1"/>
</dbReference>
<dbReference type="PROSITE" id="PS51819">
    <property type="entry name" value="VOC"/>
    <property type="match status" value="1"/>
</dbReference>
<dbReference type="PANTHER" id="PTHR34109">
    <property type="entry name" value="BNAUNNG04460D PROTEIN-RELATED"/>
    <property type="match status" value="1"/>
</dbReference>
<dbReference type="Pfam" id="PF00903">
    <property type="entry name" value="Glyoxalase"/>
    <property type="match status" value="1"/>
</dbReference>
<comment type="caution">
    <text evidence="2">The sequence shown here is derived from an EMBL/GenBank/DDBJ whole genome shotgun (WGS) entry which is preliminary data.</text>
</comment>
<dbReference type="SUPFAM" id="SSF54593">
    <property type="entry name" value="Glyoxalase/Bleomycin resistance protein/Dihydroxybiphenyl dioxygenase"/>
    <property type="match status" value="1"/>
</dbReference>
<dbReference type="GeneID" id="76208676"/>
<name>A0A2S2KR97_9ARCH</name>
<sequence>MTYACPKGFSSVTPHLVIKDCANALDFYKKALGAQEIYRSKMPDGRIMHAMIQIGNSFVMMADEFPDMGAVGPNTLGGTSTSLHIYTDDADKLFKQATDAGATPIMPIADMFWGDRYGQIQDPYGHRWAIATHTKDVSPEEMEKAAKEMFSKGNSC</sequence>
<dbReference type="EMBL" id="BGKI01000004">
    <property type="protein sequence ID" value="GBH34200.1"/>
    <property type="molecule type" value="Genomic_DNA"/>
</dbReference>
<dbReference type="AlphaFoldDB" id="A0A2S2KR97"/>
<evidence type="ECO:0000313" key="3">
    <source>
        <dbReference type="Proteomes" id="UP000245829"/>
    </source>
</evidence>
<dbReference type="InterPro" id="IPR037523">
    <property type="entry name" value="VOC_core"/>
</dbReference>
<dbReference type="Proteomes" id="UP000245829">
    <property type="component" value="Unassembled WGS sequence"/>
</dbReference>
<dbReference type="RefSeq" id="WP_109876818.1">
    <property type="nucleotide sequence ID" value="NZ_AP026695.1"/>
</dbReference>
<dbReference type="InterPro" id="IPR004360">
    <property type="entry name" value="Glyas_Fos-R_dOase_dom"/>
</dbReference>
<evidence type="ECO:0000259" key="1">
    <source>
        <dbReference type="PROSITE" id="PS51819"/>
    </source>
</evidence>
<reference evidence="2 3" key="1">
    <citation type="submission" date="2018-05" db="EMBL/GenBank/DDBJ databases">
        <title>genome sequencing of Nitrosopumilus sp. NM25.</title>
        <authorList>
            <person name="Mori K."/>
            <person name="Nakagawa T."/>
        </authorList>
    </citation>
    <scope>NUCLEOTIDE SEQUENCE [LARGE SCALE GENOMIC DNA]</scope>
    <source>
        <strain evidence="2 3">NM25</strain>
    </source>
</reference>
<dbReference type="OrthoDB" id="144489at2157"/>
<evidence type="ECO:0000313" key="2">
    <source>
        <dbReference type="EMBL" id="GBH34200.1"/>
    </source>
</evidence>